<feature type="compositionally biased region" description="Low complexity" evidence="1">
    <location>
        <begin position="262"/>
        <end position="276"/>
    </location>
</feature>
<comment type="caution">
    <text evidence="2">The sequence shown here is derived from an EMBL/GenBank/DDBJ whole genome shotgun (WGS) entry which is preliminary data.</text>
</comment>
<organism evidence="2 3">
    <name type="scientific">Ensete ventricosum</name>
    <name type="common">Abyssinian banana</name>
    <name type="synonym">Musa ensete</name>
    <dbReference type="NCBI Taxonomy" id="4639"/>
    <lineage>
        <taxon>Eukaryota</taxon>
        <taxon>Viridiplantae</taxon>
        <taxon>Streptophyta</taxon>
        <taxon>Embryophyta</taxon>
        <taxon>Tracheophyta</taxon>
        <taxon>Spermatophyta</taxon>
        <taxon>Magnoliopsida</taxon>
        <taxon>Liliopsida</taxon>
        <taxon>Zingiberales</taxon>
        <taxon>Musaceae</taxon>
        <taxon>Ensete</taxon>
    </lineage>
</organism>
<dbReference type="Proteomes" id="UP000287651">
    <property type="component" value="Unassembled WGS sequence"/>
</dbReference>
<dbReference type="EMBL" id="AMZH03000462">
    <property type="protein sequence ID" value="RRT83621.1"/>
    <property type="molecule type" value="Genomic_DNA"/>
</dbReference>
<sequence>MIRSALTTTPPASARSEPSTSSLPTLRRSASTSMLTQLSSDNYIGIDVNGGGHCDVYGEDGDRLAADSLGGSQLRHGVGDDEVNNVLLVEAGGVAMRVDLIIVEGNHAIVSVLMPAHGGLGAGAEPNSPRFETGRGGCSSLPVRTGFWSKDVKGLGMASAYHRLMIRSTRTRVLNSAWSRPFPPPIQRCRRVSLRCFSSLRRLSQAFRVFSGSHHPSAKLLPPFSSPSRSRRRSPPPPMEPADDSSVVSDPSSAEDYVHVSEPAADEPAPNPNLAAHPVLDSGILFEASSGGGSAGGERSAEEGAAEGKRVLPEELAKGVLSLQCESSAEGGSCDVYVVGTAHVSQESCKEVQAIISYLKPQLEVFPGSEFRVAFEEAMSYGGKVILGDRPVQLKEMDDVDMLTLFIQEMSKAFPTLMETLLHERDMLLRFHSVPCFRCNFILLLSWTCVCRYMSSTLLKVAREHSSVVAVVGKGHLSGIKKKWEQPIEVSFP</sequence>
<evidence type="ECO:0000313" key="3">
    <source>
        <dbReference type="Proteomes" id="UP000287651"/>
    </source>
</evidence>
<proteinExistence type="predicted"/>
<evidence type="ECO:0000313" key="2">
    <source>
        <dbReference type="EMBL" id="RRT83621.1"/>
    </source>
</evidence>
<dbReference type="AlphaFoldDB" id="A0A427B565"/>
<gene>
    <name evidence="2" type="ORF">B296_00002475</name>
</gene>
<evidence type="ECO:0000256" key="1">
    <source>
        <dbReference type="SAM" id="MobiDB-lite"/>
    </source>
</evidence>
<feature type="compositionally biased region" description="Low complexity" evidence="1">
    <location>
        <begin position="244"/>
        <end position="255"/>
    </location>
</feature>
<feature type="region of interest" description="Disordered" evidence="1">
    <location>
        <begin position="1"/>
        <end position="31"/>
    </location>
</feature>
<dbReference type="PANTHER" id="PTHR21530:SF7">
    <property type="entry name" value="TRAB DOMAIN-CONTAINING PROTEIN"/>
    <property type="match status" value="1"/>
</dbReference>
<evidence type="ECO:0008006" key="4">
    <source>
        <dbReference type="Google" id="ProtNLM"/>
    </source>
</evidence>
<dbReference type="PANTHER" id="PTHR21530">
    <property type="entry name" value="PHEROMONE SHUTDOWN PROTEIN"/>
    <property type="match status" value="1"/>
</dbReference>
<name>A0A427B565_ENSVE</name>
<reference evidence="2 3" key="1">
    <citation type="journal article" date="2014" name="Agronomy (Basel)">
        <title>A Draft Genome Sequence for Ensete ventricosum, the Drought-Tolerant Tree Against Hunger.</title>
        <authorList>
            <person name="Harrison J."/>
            <person name="Moore K.A."/>
            <person name="Paszkiewicz K."/>
            <person name="Jones T."/>
            <person name="Grant M."/>
            <person name="Ambacheew D."/>
            <person name="Muzemil S."/>
            <person name="Studholme D.J."/>
        </authorList>
    </citation>
    <scope>NUCLEOTIDE SEQUENCE [LARGE SCALE GENOMIC DNA]</scope>
</reference>
<accession>A0A427B565</accession>
<dbReference type="InterPro" id="IPR046345">
    <property type="entry name" value="TraB_PrgY-like"/>
</dbReference>
<protein>
    <recommendedName>
        <fullName evidence="4">TraB family protein</fullName>
    </recommendedName>
</protein>
<dbReference type="CDD" id="cd14726">
    <property type="entry name" value="TraB_PrgY-like"/>
    <property type="match status" value="1"/>
</dbReference>
<feature type="region of interest" description="Disordered" evidence="1">
    <location>
        <begin position="218"/>
        <end position="307"/>
    </location>
</feature>
<dbReference type="GO" id="GO:0005741">
    <property type="term" value="C:mitochondrial outer membrane"/>
    <property type="evidence" value="ECO:0007669"/>
    <property type="project" value="TreeGrafter"/>
</dbReference>